<evidence type="ECO:0000256" key="4">
    <source>
        <dbReference type="SAM" id="Phobius"/>
    </source>
</evidence>
<evidence type="ECO:0008006" key="7">
    <source>
        <dbReference type="Google" id="ProtNLM"/>
    </source>
</evidence>
<keyword evidence="4" id="KW-1133">Transmembrane helix</keyword>
<dbReference type="PANTHER" id="PTHR37042:SF4">
    <property type="entry name" value="OUTER MEMBRANE PROTEIN RV1973"/>
    <property type="match status" value="1"/>
</dbReference>
<evidence type="ECO:0000256" key="3">
    <source>
        <dbReference type="SAM" id="MobiDB-lite"/>
    </source>
</evidence>
<comment type="caution">
    <text evidence="5">The sequence shown here is derived from an EMBL/GenBank/DDBJ whole genome shotgun (WGS) entry which is preliminary data.</text>
</comment>
<dbReference type="EMBL" id="BAABBB010000026">
    <property type="protein sequence ID" value="GAA3549991.1"/>
    <property type="molecule type" value="Genomic_DNA"/>
</dbReference>
<feature type="compositionally biased region" description="Low complexity" evidence="3">
    <location>
        <begin position="19"/>
        <end position="62"/>
    </location>
</feature>
<accession>A0ABP6WGA9</accession>
<proteinExistence type="predicted"/>
<organism evidence="5 6">
    <name type="scientific">Nocardioides daeguensis</name>
    <dbReference type="NCBI Taxonomy" id="908359"/>
    <lineage>
        <taxon>Bacteria</taxon>
        <taxon>Bacillati</taxon>
        <taxon>Actinomycetota</taxon>
        <taxon>Actinomycetes</taxon>
        <taxon>Propionibacteriales</taxon>
        <taxon>Nocardioidaceae</taxon>
        <taxon>Nocardioides</taxon>
    </lineage>
</organism>
<comment type="subcellular location">
    <subcellularLocation>
        <location evidence="1">Membrane</location>
    </subcellularLocation>
</comment>
<feature type="region of interest" description="Disordered" evidence="3">
    <location>
        <begin position="1"/>
        <end position="69"/>
    </location>
</feature>
<gene>
    <name evidence="5" type="ORF">GCM10022263_41260</name>
</gene>
<keyword evidence="6" id="KW-1185">Reference proteome</keyword>
<keyword evidence="4" id="KW-0812">Transmembrane</keyword>
<keyword evidence="2 4" id="KW-0472">Membrane</keyword>
<dbReference type="PANTHER" id="PTHR37042">
    <property type="entry name" value="OUTER MEMBRANE PROTEIN RV1973"/>
    <property type="match status" value="1"/>
</dbReference>
<evidence type="ECO:0000256" key="2">
    <source>
        <dbReference type="ARBA" id="ARBA00023136"/>
    </source>
</evidence>
<evidence type="ECO:0000313" key="5">
    <source>
        <dbReference type="EMBL" id="GAA3549991.1"/>
    </source>
</evidence>
<sequence length="236" mass="25004">MSIRQPRRATAAPRRRPRVAGQAVGQAVGVRTADEPQPTQPTQPAQPSSTGDDAVPAEPAAGRARRRLQVPRRSWRWLAPLLAASLAGAAFGTVTTLERAERDAQVADQAAAQDAAAAAAAGAAEEILSYAHDTVAEDLEAAQERMTPAFAKDFAEVVPTVTSLAEQRQLVVTATVRDVAVVECGEECSTSTVRVLLFVDQERTGEGKPLDPIEVRTVLTMTRSGDGWLVSDSVSL</sequence>
<evidence type="ECO:0000313" key="6">
    <source>
        <dbReference type="Proteomes" id="UP001500301"/>
    </source>
</evidence>
<protein>
    <recommendedName>
        <fullName evidence="7">Mce-associated membrane protein</fullName>
    </recommendedName>
</protein>
<name>A0ABP6WGA9_9ACTN</name>
<dbReference type="Proteomes" id="UP001500301">
    <property type="component" value="Unassembled WGS sequence"/>
</dbReference>
<evidence type="ECO:0000256" key="1">
    <source>
        <dbReference type="ARBA" id="ARBA00004370"/>
    </source>
</evidence>
<feature type="transmembrane region" description="Helical" evidence="4">
    <location>
        <begin position="75"/>
        <end position="94"/>
    </location>
</feature>
<dbReference type="RefSeq" id="WP_218234744.1">
    <property type="nucleotide sequence ID" value="NZ_BAABBB010000026.1"/>
</dbReference>
<reference evidence="6" key="1">
    <citation type="journal article" date="2019" name="Int. J. Syst. Evol. Microbiol.">
        <title>The Global Catalogue of Microorganisms (GCM) 10K type strain sequencing project: providing services to taxonomists for standard genome sequencing and annotation.</title>
        <authorList>
            <consortium name="The Broad Institute Genomics Platform"/>
            <consortium name="The Broad Institute Genome Sequencing Center for Infectious Disease"/>
            <person name="Wu L."/>
            <person name="Ma J."/>
        </authorList>
    </citation>
    <scope>NUCLEOTIDE SEQUENCE [LARGE SCALE GENOMIC DNA]</scope>
    <source>
        <strain evidence="6">JCM 17460</strain>
    </source>
</reference>